<gene>
    <name evidence="4" type="ORF">A361_20405</name>
</gene>
<dbReference type="InterPro" id="IPR016181">
    <property type="entry name" value="Acyl_CoA_acyltransferase"/>
</dbReference>
<dbReference type="CDD" id="cd04301">
    <property type="entry name" value="NAT_SF"/>
    <property type="match status" value="1"/>
</dbReference>
<reference evidence="4 5" key="1">
    <citation type="submission" date="2016-04" db="EMBL/GenBank/DDBJ databases">
        <title>Complete genome sequence of Bacillus oceanisediminis strain 2691.</title>
        <authorList>
            <person name="Jeong H."/>
            <person name="Kim H.J."/>
            <person name="Lee D.-W."/>
        </authorList>
    </citation>
    <scope>NUCLEOTIDE SEQUENCE [LARGE SCALE GENOMIC DNA]</scope>
    <source>
        <strain evidence="4 5">2691</strain>
    </source>
</reference>
<sequence length="161" mass="18436">MGYLIRKMEQEDIKQVQEVAKTTWNATYEGIIPLEVQEKFLNSAYNDDRMMQRLGRSTLYVAEIEGRVVGFANFSQVREDGKVELGAIYLYPEQQGNGIGSALLQKGIKDLEGVNKIYINVEKDNKIGKTFYEAKGFEVVKEFDDEFDGHILKTIRMVLKV</sequence>
<keyword evidence="1 4" id="KW-0808">Transferase</keyword>
<accession>A0A160ME85</accession>
<keyword evidence="2" id="KW-0012">Acyltransferase</keyword>
<dbReference type="PROSITE" id="PS51186">
    <property type="entry name" value="GNAT"/>
    <property type="match status" value="1"/>
</dbReference>
<dbReference type="AlphaFoldDB" id="A0A160ME85"/>
<dbReference type="InterPro" id="IPR000182">
    <property type="entry name" value="GNAT_dom"/>
</dbReference>
<evidence type="ECO:0000259" key="3">
    <source>
        <dbReference type="PROSITE" id="PS51186"/>
    </source>
</evidence>
<proteinExistence type="predicted"/>
<dbReference type="eggNOG" id="COG0456">
    <property type="taxonomic scope" value="Bacteria"/>
</dbReference>
<organism evidence="4 5">
    <name type="scientific">Cytobacillus oceanisediminis 2691</name>
    <dbReference type="NCBI Taxonomy" id="1196031"/>
    <lineage>
        <taxon>Bacteria</taxon>
        <taxon>Bacillati</taxon>
        <taxon>Bacillota</taxon>
        <taxon>Bacilli</taxon>
        <taxon>Bacillales</taxon>
        <taxon>Bacillaceae</taxon>
        <taxon>Cytobacillus</taxon>
    </lineage>
</organism>
<dbReference type="Proteomes" id="UP000077856">
    <property type="component" value="Chromosome"/>
</dbReference>
<evidence type="ECO:0000256" key="2">
    <source>
        <dbReference type="ARBA" id="ARBA00023315"/>
    </source>
</evidence>
<dbReference type="Gene3D" id="3.40.630.30">
    <property type="match status" value="1"/>
</dbReference>
<evidence type="ECO:0000256" key="1">
    <source>
        <dbReference type="ARBA" id="ARBA00022679"/>
    </source>
</evidence>
<dbReference type="STRING" id="1196031.A361_20405"/>
<dbReference type="SUPFAM" id="SSF55729">
    <property type="entry name" value="Acyl-CoA N-acyltransferases (Nat)"/>
    <property type="match status" value="1"/>
</dbReference>
<evidence type="ECO:0000313" key="5">
    <source>
        <dbReference type="Proteomes" id="UP000077856"/>
    </source>
</evidence>
<dbReference type="PANTHER" id="PTHR43877">
    <property type="entry name" value="AMINOALKYLPHOSPHONATE N-ACETYLTRANSFERASE-RELATED-RELATED"/>
    <property type="match status" value="1"/>
</dbReference>
<evidence type="ECO:0000313" key="4">
    <source>
        <dbReference type="EMBL" id="AND41422.1"/>
    </source>
</evidence>
<dbReference type="KEGG" id="bon:A361_20405"/>
<dbReference type="EMBL" id="CP015506">
    <property type="protein sequence ID" value="AND41422.1"/>
    <property type="molecule type" value="Genomic_DNA"/>
</dbReference>
<dbReference type="InterPro" id="IPR050832">
    <property type="entry name" value="Bact_Acetyltransf"/>
</dbReference>
<name>A0A160ME85_9BACI</name>
<dbReference type="RefSeq" id="WP_019380167.1">
    <property type="nucleotide sequence ID" value="NZ_CP015506.1"/>
</dbReference>
<dbReference type="GO" id="GO:0016747">
    <property type="term" value="F:acyltransferase activity, transferring groups other than amino-acyl groups"/>
    <property type="evidence" value="ECO:0007669"/>
    <property type="project" value="InterPro"/>
</dbReference>
<feature type="domain" description="N-acetyltransferase" evidence="3">
    <location>
        <begin position="3"/>
        <end position="161"/>
    </location>
</feature>
<dbReference type="Pfam" id="PF00583">
    <property type="entry name" value="Acetyltransf_1"/>
    <property type="match status" value="1"/>
</dbReference>
<protein>
    <submittedName>
        <fullName evidence="4">GNAT family acetyltransferase</fullName>
    </submittedName>
</protein>